<dbReference type="Proteomes" id="UP000177725">
    <property type="component" value="Unassembled WGS sequence"/>
</dbReference>
<evidence type="ECO:0000256" key="1">
    <source>
        <dbReference type="SAM" id="Phobius"/>
    </source>
</evidence>
<evidence type="ECO:0000313" key="2">
    <source>
        <dbReference type="EMBL" id="OGZ34792.1"/>
    </source>
</evidence>
<comment type="caution">
    <text evidence="2">The sequence shown here is derived from an EMBL/GenBank/DDBJ whole genome shotgun (WGS) entry which is preliminary data.</text>
</comment>
<organism evidence="2 3">
    <name type="scientific">Candidatus Portnoybacteria bacterium RBG_13_41_18</name>
    <dbReference type="NCBI Taxonomy" id="1801991"/>
    <lineage>
        <taxon>Bacteria</taxon>
        <taxon>Candidatus Portnoyibacteriota</taxon>
    </lineage>
</organism>
<dbReference type="EMBL" id="MHMV01000009">
    <property type="protein sequence ID" value="OGZ34792.1"/>
    <property type="molecule type" value="Genomic_DNA"/>
</dbReference>
<evidence type="ECO:0000313" key="3">
    <source>
        <dbReference type="Proteomes" id="UP000177725"/>
    </source>
</evidence>
<protein>
    <submittedName>
        <fullName evidence="2">Uncharacterized protein</fullName>
    </submittedName>
</protein>
<reference evidence="2 3" key="1">
    <citation type="journal article" date="2016" name="Nat. Commun.">
        <title>Thousands of microbial genomes shed light on interconnected biogeochemical processes in an aquifer system.</title>
        <authorList>
            <person name="Anantharaman K."/>
            <person name="Brown C.T."/>
            <person name="Hug L.A."/>
            <person name="Sharon I."/>
            <person name="Castelle C.J."/>
            <person name="Probst A.J."/>
            <person name="Thomas B.C."/>
            <person name="Singh A."/>
            <person name="Wilkins M.J."/>
            <person name="Karaoz U."/>
            <person name="Brodie E.L."/>
            <person name="Williams K.H."/>
            <person name="Hubbard S.S."/>
            <person name="Banfield J.F."/>
        </authorList>
    </citation>
    <scope>NUCLEOTIDE SEQUENCE [LARGE SCALE GENOMIC DNA]</scope>
</reference>
<name>A0A1G2FAI3_9BACT</name>
<accession>A0A1G2FAI3</accession>
<keyword evidence="1" id="KW-0812">Transmembrane</keyword>
<feature type="transmembrane region" description="Helical" evidence="1">
    <location>
        <begin position="15"/>
        <end position="36"/>
    </location>
</feature>
<proteinExistence type="predicted"/>
<sequence length="59" mass="6731">MNKISTIWDFFKKNLAGSNVLLIIGIIIGLTSGILYERKNLSGSILDINFNRETVKKRY</sequence>
<dbReference type="AlphaFoldDB" id="A0A1G2FAI3"/>
<keyword evidence="1" id="KW-0472">Membrane</keyword>
<gene>
    <name evidence="2" type="ORF">A2174_02905</name>
</gene>
<keyword evidence="1" id="KW-1133">Transmembrane helix</keyword>